<accession>A0A507FDA1</accession>
<feature type="domain" description="G-protein coupled receptors family 3 profile" evidence="11">
    <location>
        <begin position="533"/>
        <end position="772"/>
    </location>
</feature>
<evidence type="ECO:0000256" key="8">
    <source>
        <dbReference type="ARBA" id="ARBA00023224"/>
    </source>
</evidence>
<feature type="signal peptide" evidence="10">
    <location>
        <begin position="1"/>
        <end position="17"/>
    </location>
</feature>
<keyword evidence="4" id="KW-0297">G-protein coupled receptor</keyword>
<evidence type="ECO:0000256" key="2">
    <source>
        <dbReference type="ARBA" id="ARBA00022692"/>
    </source>
</evidence>
<comment type="subcellular location">
    <subcellularLocation>
        <location evidence="1">Membrane</location>
        <topology evidence="1">Multi-pass membrane protein</topology>
    </subcellularLocation>
</comment>
<feature type="transmembrane region" description="Helical" evidence="9">
    <location>
        <begin position="644"/>
        <end position="663"/>
    </location>
</feature>
<dbReference type="GO" id="GO:0038039">
    <property type="term" value="C:G protein-coupled receptor heterodimeric complex"/>
    <property type="evidence" value="ECO:0007669"/>
    <property type="project" value="TreeGrafter"/>
</dbReference>
<keyword evidence="5 9" id="KW-0472">Membrane</keyword>
<keyword evidence="6" id="KW-0675">Receptor</keyword>
<evidence type="ECO:0000256" key="4">
    <source>
        <dbReference type="ARBA" id="ARBA00023040"/>
    </source>
</evidence>
<sequence length="981" mass="109980">MEILLVLLAFASVGANAQTVSKIQDPGPSEVDLTLGTLNIGLVNMYCVLPNISCLAESESTSRQTHQPCVTSARVDSLPGFVYFFDLAARLAIERVNNDPSILPGIQVRFRRFSNCGNEWTKQLEGSYIGDSAGYAGSEMVREILEDPAGVVGTVGTEFSRTVTVAAEVLSYYQIPHCSGTAGSPRFSNKYKYPYFWRMFANSEFSGHVHLLLAHWGVRRIAMIRERNDELGFNVGADVLTTLRVKGIQISAKIDISGKLNEDDAVYAKSLIVNTRTHYVFISGQADFTANALYRLGKLNITGRDFVFIGITVPSPYGNPMKGAHLLSIIFVSRSRKLDLTIQNPVFGPDFYNFVEGYVMLAAMPDTTNPQYEQFNKLLHSRIKVNLWSNGSLLSPDFDFVSSYGVDAVYDCTMLMLLGIEQVMKNNPEVDLSMVSKRVLNKQMNFTNFQNLDYNGVLGEPRRLDSKGDVKMPFHFLRYINASVVLIGTSDSSARRFEPSQNYSGILQAGFTSLPPDGFTKEFIFATDWQSTLGQIIIGLTCLGYAFCVLSLVFISRFRKNKILRSASIPELVTIVVGCKLGYASLIFYILPQTPYLCTVQLSLIGLGFSVAISTIICKNLMVAKLFAGFHIKFPLEVTRMHRALNCAIVFMGIVVFVIIHRLRGPPLVFEKYSKNGNYFVCVENTQKGSWFLAYIFTFYYGLLFTGLFVALYKSQRILWDCSNESGAIALIILVSAISYAVLSMLSAHVDELTDFRKCICVWIQTSVVLFSVIGSKAWTVFKYEMQRSKVRSLISQLMTRLADREEQAIKSLARLGEDRSRSFGKSGGAISRRSGGSLAGKKKTRVNSYIDRKGVLMYAVLSKTVSKCVYKYQREKSSKSTWCCGECQLFSVCDRMWFLFQSDEITDPFRILDSLEIKDCGNGCLMIQQDAMYTIWLEFESLEIADQFLKELQRALADLKTAQFKFVRQDSVNVIRSVDM</sequence>
<dbReference type="InterPro" id="IPR028082">
    <property type="entry name" value="Peripla_BP_I"/>
</dbReference>
<dbReference type="PANTHER" id="PTHR10519">
    <property type="entry name" value="GABA-B RECEPTOR"/>
    <property type="match status" value="1"/>
</dbReference>
<dbReference type="PROSITE" id="PS50259">
    <property type="entry name" value="G_PROTEIN_RECEP_F3_4"/>
    <property type="match status" value="1"/>
</dbReference>
<keyword evidence="3 9" id="KW-1133">Transmembrane helix</keyword>
<evidence type="ECO:0000256" key="6">
    <source>
        <dbReference type="ARBA" id="ARBA00023170"/>
    </source>
</evidence>
<dbReference type="PRINTS" id="PR00248">
    <property type="entry name" value="GPCRMGR"/>
</dbReference>
<dbReference type="InterPro" id="IPR000337">
    <property type="entry name" value="GPCR_3"/>
</dbReference>
<dbReference type="EMBL" id="QEAP01000144">
    <property type="protein sequence ID" value="TPX74112.1"/>
    <property type="molecule type" value="Genomic_DNA"/>
</dbReference>
<evidence type="ECO:0000256" key="10">
    <source>
        <dbReference type="SAM" id="SignalP"/>
    </source>
</evidence>
<dbReference type="PANTHER" id="PTHR10519:SF20">
    <property type="entry name" value="G-PROTEIN COUPLED RECEPTOR 156-RELATED"/>
    <property type="match status" value="1"/>
</dbReference>
<gene>
    <name evidence="12" type="ORF">CcCBS67573_g04628</name>
</gene>
<dbReference type="Gene3D" id="3.40.50.2300">
    <property type="match status" value="2"/>
</dbReference>
<evidence type="ECO:0000313" key="12">
    <source>
        <dbReference type="EMBL" id="TPX74112.1"/>
    </source>
</evidence>
<protein>
    <recommendedName>
        <fullName evidence="11">G-protein coupled receptors family 3 profile domain-containing protein</fullName>
    </recommendedName>
</protein>
<feature type="transmembrane region" description="Helical" evidence="9">
    <location>
        <begin position="727"/>
        <end position="750"/>
    </location>
</feature>
<keyword evidence="7" id="KW-0325">Glycoprotein</keyword>
<comment type="caution">
    <text evidence="12">The sequence shown here is derived from an EMBL/GenBank/DDBJ whole genome shotgun (WGS) entry which is preliminary data.</text>
</comment>
<keyword evidence="2 9" id="KW-0812">Transmembrane</keyword>
<feature type="transmembrane region" description="Helical" evidence="9">
    <location>
        <begin position="692"/>
        <end position="715"/>
    </location>
</feature>
<feature type="transmembrane region" description="Helical" evidence="9">
    <location>
        <begin position="533"/>
        <end position="555"/>
    </location>
</feature>
<dbReference type="SUPFAM" id="SSF53822">
    <property type="entry name" value="Periplasmic binding protein-like I"/>
    <property type="match status" value="1"/>
</dbReference>
<dbReference type="Proteomes" id="UP000320333">
    <property type="component" value="Unassembled WGS sequence"/>
</dbReference>
<evidence type="ECO:0000256" key="1">
    <source>
        <dbReference type="ARBA" id="ARBA00004141"/>
    </source>
</evidence>
<keyword evidence="13" id="KW-1185">Reference proteome</keyword>
<evidence type="ECO:0000256" key="9">
    <source>
        <dbReference type="SAM" id="Phobius"/>
    </source>
</evidence>
<dbReference type="STRING" id="246404.A0A507FDA1"/>
<dbReference type="OrthoDB" id="2112631at2759"/>
<feature type="chain" id="PRO_5021195076" description="G-protein coupled receptors family 3 profile domain-containing protein" evidence="10">
    <location>
        <begin position="18"/>
        <end position="981"/>
    </location>
</feature>
<feature type="transmembrane region" description="Helical" evidence="9">
    <location>
        <begin position="762"/>
        <end position="782"/>
    </location>
</feature>
<feature type="transmembrane region" description="Helical" evidence="9">
    <location>
        <begin position="602"/>
        <end position="623"/>
    </location>
</feature>
<dbReference type="Pfam" id="PF00003">
    <property type="entry name" value="7tm_3"/>
    <property type="match status" value="1"/>
</dbReference>
<dbReference type="Pfam" id="PF01094">
    <property type="entry name" value="ANF_receptor"/>
    <property type="match status" value="1"/>
</dbReference>
<dbReference type="InterPro" id="IPR001828">
    <property type="entry name" value="ANF_lig-bd_rcpt"/>
</dbReference>
<dbReference type="GO" id="GO:0004965">
    <property type="term" value="F:G protein-coupled GABA receptor activity"/>
    <property type="evidence" value="ECO:0007669"/>
    <property type="project" value="InterPro"/>
</dbReference>
<proteinExistence type="predicted"/>
<dbReference type="InterPro" id="IPR002455">
    <property type="entry name" value="GPCR3_GABA-B"/>
</dbReference>
<evidence type="ECO:0000259" key="11">
    <source>
        <dbReference type="PROSITE" id="PS50259"/>
    </source>
</evidence>
<evidence type="ECO:0000256" key="7">
    <source>
        <dbReference type="ARBA" id="ARBA00023180"/>
    </source>
</evidence>
<name>A0A507FDA1_9FUNG</name>
<keyword evidence="8" id="KW-0807">Transducer</keyword>
<evidence type="ECO:0000313" key="13">
    <source>
        <dbReference type="Proteomes" id="UP000320333"/>
    </source>
</evidence>
<dbReference type="AlphaFoldDB" id="A0A507FDA1"/>
<keyword evidence="10" id="KW-0732">Signal</keyword>
<dbReference type="InterPro" id="IPR017978">
    <property type="entry name" value="GPCR_3_C"/>
</dbReference>
<evidence type="ECO:0000256" key="3">
    <source>
        <dbReference type="ARBA" id="ARBA00022989"/>
    </source>
</evidence>
<feature type="transmembrane region" description="Helical" evidence="9">
    <location>
        <begin position="567"/>
        <end position="590"/>
    </location>
</feature>
<reference evidence="12 13" key="1">
    <citation type="journal article" date="2019" name="Sci. Rep.">
        <title>Comparative genomics of chytrid fungi reveal insights into the obligate biotrophic and pathogenic lifestyle of Synchytrium endobioticum.</title>
        <authorList>
            <person name="van de Vossenberg B.T.L.H."/>
            <person name="Warris S."/>
            <person name="Nguyen H.D.T."/>
            <person name="van Gent-Pelzer M.P.E."/>
            <person name="Joly D.L."/>
            <person name="van de Geest H.C."/>
            <person name="Bonants P.J.M."/>
            <person name="Smith D.S."/>
            <person name="Levesque C.A."/>
            <person name="van der Lee T.A.J."/>
        </authorList>
    </citation>
    <scope>NUCLEOTIDE SEQUENCE [LARGE SCALE GENOMIC DNA]</scope>
    <source>
        <strain evidence="12 13">CBS 675.73</strain>
    </source>
</reference>
<evidence type="ECO:0000256" key="5">
    <source>
        <dbReference type="ARBA" id="ARBA00023136"/>
    </source>
</evidence>
<organism evidence="12 13">
    <name type="scientific">Chytriomyces confervae</name>
    <dbReference type="NCBI Taxonomy" id="246404"/>
    <lineage>
        <taxon>Eukaryota</taxon>
        <taxon>Fungi</taxon>
        <taxon>Fungi incertae sedis</taxon>
        <taxon>Chytridiomycota</taxon>
        <taxon>Chytridiomycota incertae sedis</taxon>
        <taxon>Chytridiomycetes</taxon>
        <taxon>Chytridiales</taxon>
        <taxon>Chytriomycetaceae</taxon>
        <taxon>Chytriomyces</taxon>
    </lineage>
</organism>